<name>A0A365PNT6_9GAMM</name>
<dbReference type="EMBL" id="QNTV01000028">
    <property type="protein sequence ID" value="RBA51738.1"/>
    <property type="molecule type" value="Genomic_DNA"/>
</dbReference>
<evidence type="ECO:0000313" key="1">
    <source>
        <dbReference type="EMBL" id="QWV18728.1"/>
    </source>
</evidence>
<accession>A0A365PNT6</accession>
<evidence type="ECO:0000313" key="4">
    <source>
        <dbReference type="Proteomes" id="UP000683436"/>
    </source>
</evidence>
<reference evidence="1 4" key="2">
    <citation type="submission" date="2021-06" db="EMBL/GenBank/DDBJ databases">
        <title>Microbial metabolic specificity influences pelagic lipid remineralization.</title>
        <authorList>
            <person name="Behrendt L."/>
            <person name="Hunter J.E."/>
            <person name="Alcolombri U."/>
            <person name="Smriga S."/>
            <person name="Mincer T."/>
            <person name="Lowenstein D.P."/>
            <person name="Peaudecerf F.J."/>
            <person name="Fernandez V.I."/>
            <person name="Fredricks H."/>
            <person name="Almblad H."/>
            <person name="Harrison J.J."/>
            <person name="Stocker R."/>
            <person name="Van Mooy B.A.S."/>
        </authorList>
    </citation>
    <scope>NUCLEOTIDE SEQUENCE [LARGE SCALE GENOMIC DNA]</scope>
    <source>
        <strain evidence="1 4">A252</strain>
    </source>
</reference>
<dbReference type="Proteomes" id="UP000683436">
    <property type="component" value="Chromosome"/>
</dbReference>
<dbReference type="Proteomes" id="UP000252554">
    <property type="component" value="Unassembled WGS sequence"/>
</dbReference>
<reference evidence="2 3" key="1">
    <citation type="submission" date="2018-06" db="EMBL/GenBank/DDBJ databases">
        <title>Whole genome sequencing of four bacterial strains from South Shetland trench revealing bio-synthetic gene clusters.</title>
        <authorList>
            <person name="Abdel-Mageed W.M."/>
            <person name="Lehri B."/>
            <person name="Jarmusch S.A."/>
            <person name="Miranda K."/>
            <person name="Goodfellow M."/>
            <person name="Jaspars M."/>
            <person name="Karlyshev A.V."/>
        </authorList>
    </citation>
    <scope>NUCLEOTIDE SEQUENCE [LARGE SCALE GENOMIC DNA]</scope>
    <source>
        <strain evidence="2 3">SST2</strain>
    </source>
</reference>
<proteinExistence type="predicted"/>
<dbReference type="EMBL" id="CP076683">
    <property type="protein sequence ID" value="QWV18728.1"/>
    <property type="molecule type" value="Genomic_DNA"/>
</dbReference>
<dbReference type="RefSeq" id="WP_128121910.1">
    <property type="nucleotide sequence ID" value="NZ_CP076683.1"/>
</dbReference>
<sequence length="255" mass="28791">MKSDSRHWPELSQVYDNLLCKKVGLAKPLSQHGKLLDALKTLANALCPSKKEPDEVERTPDKKKTIIIQLDWTPLGYGRDSRNRVRINPKHITLLWNAILLQGVFGEPKLVVEFLKPGANRHPLVNWARQLFLERQSLAGLGLLRKELVAFLDRLPVADLREEPLPNPFADTLPQMGLGHLHGNLLKALAAQTAALSLGDSMMAHYLSGDLRQAYLLACEVQTQSELLLQYRGLIIHEYEEAKDFDDLLDSLRKN</sequence>
<gene>
    <name evidence="2" type="ORF">DQ403_21680</name>
    <name evidence="1" type="ORF">KQ248_08800</name>
</gene>
<dbReference type="AlphaFoldDB" id="A0A365PNT6"/>
<organism evidence="2 3">
    <name type="scientific">Stutzerimonas zhaodongensis</name>
    <dbReference type="NCBI Taxonomy" id="1176257"/>
    <lineage>
        <taxon>Bacteria</taxon>
        <taxon>Pseudomonadati</taxon>
        <taxon>Pseudomonadota</taxon>
        <taxon>Gammaproteobacteria</taxon>
        <taxon>Pseudomonadales</taxon>
        <taxon>Pseudomonadaceae</taxon>
        <taxon>Stutzerimonas</taxon>
    </lineage>
</organism>
<evidence type="ECO:0000313" key="2">
    <source>
        <dbReference type="EMBL" id="RBA51738.1"/>
    </source>
</evidence>
<protein>
    <submittedName>
        <fullName evidence="2">Uncharacterized protein</fullName>
    </submittedName>
</protein>
<keyword evidence="4" id="KW-1185">Reference proteome</keyword>
<evidence type="ECO:0000313" key="3">
    <source>
        <dbReference type="Proteomes" id="UP000252554"/>
    </source>
</evidence>